<comment type="caution">
    <text evidence="2">The sequence shown here is derived from an EMBL/GenBank/DDBJ whole genome shotgun (WGS) entry which is preliminary data.</text>
</comment>
<evidence type="ECO:0000313" key="3">
    <source>
        <dbReference type="Proteomes" id="UP000712600"/>
    </source>
</evidence>
<dbReference type="AlphaFoldDB" id="A0A8S9N3D2"/>
<evidence type="ECO:0000313" key="2">
    <source>
        <dbReference type="EMBL" id="KAF3489806.1"/>
    </source>
</evidence>
<sequence>MLTEPRSMVSPSTPWTGGDTLQLVSPFPRTSCRLPSTLATLPFSAEIRSELESCLGGILALIQMISPKTRVYLTLQKGGKWEIEERIRR</sequence>
<organism evidence="2 3">
    <name type="scientific">Brassica cretica</name>
    <name type="common">Mustard</name>
    <dbReference type="NCBI Taxonomy" id="69181"/>
    <lineage>
        <taxon>Eukaryota</taxon>
        <taxon>Viridiplantae</taxon>
        <taxon>Streptophyta</taxon>
        <taxon>Embryophyta</taxon>
        <taxon>Tracheophyta</taxon>
        <taxon>Spermatophyta</taxon>
        <taxon>Magnoliopsida</taxon>
        <taxon>eudicotyledons</taxon>
        <taxon>Gunneridae</taxon>
        <taxon>Pentapetalae</taxon>
        <taxon>rosids</taxon>
        <taxon>malvids</taxon>
        <taxon>Brassicales</taxon>
        <taxon>Brassicaceae</taxon>
        <taxon>Brassiceae</taxon>
        <taxon>Brassica</taxon>
    </lineage>
</organism>
<dbReference type="EMBL" id="QGKW02001988">
    <property type="protein sequence ID" value="KAF2550225.1"/>
    <property type="molecule type" value="Genomic_DNA"/>
</dbReference>
<reference evidence="1" key="2">
    <citation type="submission" date="2019-12" db="EMBL/GenBank/DDBJ databases">
        <title>Genome sequencing and annotation of Brassica cretica.</title>
        <authorList>
            <person name="Studholme D.J."/>
            <person name="Sarris P.F."/>
        </authorList>
    </citation>
    <scope>NUCLEOTIDE SEQUENCE</scope>
    <source>
        <strain evidence="1">PFS-001/15</strain>
        <tissue evidence="1">Leaf</tissue>
    </source>
</reference>
<dbReference type="Proteomes" id="UP000712600">
    <property type="component" value="Unassembled WGS sequence"/>
</dbReference>
<proteinExistence type="predicted"/>
<protein>
    <submittedName>
        <fullName evidence="2">Uncharacterized protein</fullName>
    </submittedName>
</protein>
<gene>
    <name evidence="1" type="ORF">F2Q68_00034442</name>
    <name evidence="2" type="ORF">F2Q69_00053230</name>
</gene>
<reference evidence="2" key="1">
    <citation type="submission" date="2019-12" db="EMBL/GenBank/DDBJ databases">
        <title>Genome sequencing and annotation of Brassica cretica.</title>
        <authorList>
            <person name="Studholme D.J."/>
            <person name="Sarris P."/>
        </authorList>
    </citation>
    <scope>NUCLEOTIDE SEQUENCE</scope>
    <source>
        <strain evidence="2">PFS-109/04</strain>
        <tissue evidence="2">Leaf</tissue>
    </source>
</reference>
<accession>A0A8S9N3D2</accession>
<dbReference type="EMBL" id="QGKX02002183">
    <property type="protein sequence ID" value="KAF3489806.1"/>
    <property type="molecule type" value="Genomic_DNA"/>
</dbReference>
<name>A0A8S9N3D2_BRACR</name>
<dbReference type="Proteomes" id="UP000712281">
    <property type="component" value="Unassembled WGS sequence"/>
</dbReference>
<evidence type="ECO:0000313" key="1">
    <source>
        <dbReference type="EMBL" id="KAF2550225.1"/>
    </source>
</evidence>